<dbReference type="InterPro" id="IPR024775">
    <property type="entry name" value="DinB-like"/>
</dbReference>
<dbReference type="OrthoDB" id="9798830at2"/>
<organism evidence="2 3">
    <name type="scientific">Rubrivirga marina</name>
    <dbReference type="NCBI Taxonomy" id="1196024"/>
    <lineage>
        <taxon>Bacteria</taxon>
        <taxon>Pseudomonadati</taxon>
        <taxon>Rhodothermota</taxon>
        <taxon>Rhodothermia</taxon>
        <taxon>Rhodothermales</taxon>
        <taxon>Rubricoccaceae</taxon>
        <taxon>Rubrivirga</taxon>
    </lineage>
</organism>
<dbReference type="SUPFAM" id="SSF109854">
    <property type="entry name" value="DinB/YfiT-like putative metalloenzymes"/>
    <property type="match status" value="1"/>
</dbReference>
<keyword evidence="3" id="KW-1185">Reference proteome</keyword>
<dbReference type="EMBL" id="MQWD01000001">
    <property type="protein sequence ID" value="PAP78269.1"/>
    <property type="molecule type" value="Genomic_DNA"/>
</dbReference>
<evidence type="ECO:0000313" key="3">
    <source>
        <dbReference type="Proteomes" id="UP000216339"/>
    </source>
</evidence>
<name>A0A271J6J6_9BACT</name>
<evidence type="ECO:0000313" key="2">
    <source>
        <dbReference type="EMBL" id="PAP78269.1"/>
    </source>
</evidence>
<gene>
    <name evidence="2" type="ORF">BSZ37_18475</name>
</gene>
<dbReference type="RefSeq" id="WP_095511954.1">
    <property type="nucleotide sequence ID" value="NZ_MQWD01000001.1"/>
</dbReference>
<dbReference type="Pfam" id="PF12867">
    <property type="entry name" value="DinB_2"/>
    <property type="match status" value="1"/>
</dbReference>
<reference evidence="2 3" key="1">
    <citation type="submission" date="2016-11" db="EMBL/GenBank/DDBJ databases">
        <title>Study of marine rhodopsin-containing bacteria.</title>
        <authorList>
            <person name="Yoshizawa S."/>
            <person name="Kumagai Y."/>
            <person name="Kogure K."/>
        </authorList>
    </citation>
    <scope>NUCLEOTIDE SEQUENCE [LARGE SCALE GENOMIC DNA]</scope>
    <source>
        <strain evidence="2 3">SAORIC-28</strain>
    </source>
</reference>
<proteinExistence type="predicted"/>
<protein>
    <recommendedName>
        <fullName evidence="1">DinB-like domain-containing protein</fullName>
    </recommendedName>
</protein>
<comment type="caution">
    <text evidence="2">The sequence shown here is derived from an EMBL/GenBank/DDBJ whole genome shotgun (WGS) entry which is preliminary data.</text>
</comment>
<dbReference type="Proteomes" id="UP000216339">
    <property type="component" value="Unassembled WGS sequence"/>
</dbReference>
<evidence type="ECO:0000259" key="1">
    <source>
        <dbReference type="Pfam" id="PF12867"/>
    </source>
</evidence>
<dbReference type="InterPro" id="IPR034660">
    <property type="entry name" value="DinB/YfiT-like"/>
</dbReference>
<feature type="domain" description="DinB-like" evidence="1">
    <location>
        <begin position="30"/>
        <end position="148"/>
    </location>
</feature>
<dbReference type="AlphaFoldDB" id="A0A271J6J6"/>
<sequence length="169" mass="18782">MPPPRDLSPDARLRHELTALLRGGQAHAGLRALDGVPEAHVNDRVDGLPYSLYDLVWHLRYAQADLLEYATSDDYASKDWPDDYWPDAPADSGDWDRERAAFLRDLDTLVTLAETADLTAELDHAPGYTVLRQLLVAADHNSHHLGQIVALRRQLGLWPPPGEGHPDGV</sequence>
<accession>A0A271J6J6</accession>
<dbReference type="Gene3D" id="1.20.120.450">
    <property type="entry name" value="dinb family like domain"/>
    <property type="match status" value="1"/>
</dbReference>